<feature type="transmembrane region" description="Helical" evidence="5">
    <location>
        <begin position="253"/>
        <end position="276"/>
    </location>
</feature>
<feature type="transmembrane region" description="Helical" evidence="5">
    <location>
        <begin position="174"/>
        <end position="192"/>
    </location>
</feature>
<keyword evidence="4 5" id="KW-0472">Membrane</keyword>
<dbReference type="PROSITE" id="PS50929">
    <property type="entry name" value="ABC_TM1F"/>
    <property type="match status" value="1"/>
</dbReference>
<keyword evidence="3 5" id="KW-1133">Transmembrane helix</keyword>
<dbReference type="RefSeq" id="WP_201819793.1">
    <property type="nucleotide sequence ID" value="NZ_JAERRH010000006.1"/>
</dbReference>
<dbReference type="EMBL" id="JAERRH010000006">
    <property type="protein sequence ID" value="MBL1106765.1"/>
    <property type="molecule type" value="Genomic_DNA"/>
</dbReference>
<evidence type="ECO:0000259" key="6">
    <source>
        <dbReference type="PROSITE" id="PS50893"/>
    </source>
</evidence>
<dbReference type="Proteomes" id="UP000621386">
    <property type="component" value="Unassembled WGS sequence"/>
</dbReference>
<gene>
    <name evidence="8" type="ORF">JK361_19520</name>
</gene>
<feature type="domain" description="ABC transmembrane type-1" evidence="7">
    <location>
        <begin position="37"/>
        <end position="306"/>
    </location>
</feature>
<dbReference type="Gene3D" id="1.20.1560.10">
    <property type="entry name" value="ABC transporter type 1, transmembrane domain"/>
    <property type="match status" value="1"/>
</dbReference>
<dbReference type="Pfam" id="PF00005">
    <property type="entry name" value="ABC_tran"/>
    <property type="match status" value="1"/>
</dbReference>
<evidence type="ECO:0000256" key="4">
    <source>
        <dbReference type="ARBA" id="ARBA00023136"/>
    </source>
</evidence>
<dbReference type="InterPro" id="IPR027417">
    <property type="entry name" value="P-loop_NTPase"/>
</dbReference>
<name>A0ABS1P3Z7_9ACTN</name>
<organism evidence="8 9">
    <name type="scientific">Streptomyces musisoli</name>
    <dbReference type="NCBI Taxonomy" id="2802280"/>
    <lineage>
        <taxon>Bacteria</taxon>
        <taxon>Bacillati</taxon>
        <taxon>Actinomycetota</taxon>
        <taxon>Actinomycetes</taxon>
        <taxon>Kitasatosporales</taxon>
        <taxon>Streptomycetaceae</taxon>
        <taxon>Streptomyces</taxon>
    </lineage>
</organism>
<keyword evidence="8" id="KW-0547">Nucleotide-binding</keyword>
<evidence type="ECO:0000256" key="5">
    <source>
        <dbReference type="SAM" id="Phobius"/>
    </source>
</evidence>
<dbReference type="CDD" id="cd07346">
    <property type="entry name" value="ABC_6TM_exporters"/>
    <property type="match status" value="1"/>
</dbReference>
<dbReference type="InterPro" id="IPR039421">
    <property type="entry name" value="Type_1_exporter"/>
</dbReference>
<dbReference type="Pfam" id="PF00664">
    <property type="entry name" value="ABC_membrane"/>
    <property type="match status" value="1"/>
</dbReference>
<keyword evidence="2 5" id="KW-0812">Transmembrane</keyword>
<proteinExistence type="predicted"/>
<reference evidence="8 9" key="1">
    <citation type="submission" date="2021-01" db="EMBL/GenBank/DDBJ databases">
        <title>WGS of actinomycetes isolated from Thailand.</title>
        <authorList>
            <person name="Thawai C."/>
        </authorList>
    </citation>
    <scope>NUCLEOTIDE SEQUENCE [LARGE SCALE GENOMIC DNA]</scope>
    <source>
        <strain evidence="8 9">CH5-8</strain>
    </source>
</reference>
<dbReference type="InterPro" id="IPR036640">
    <property type="entry name" value="ABC1_TM_sf"/>
</dbReference>
<keyword evidence="9" id="KW-1185">Reference proteome</keyword>
<feature type="domain" description="ABC transporter" evidence="6">
    <location>
        <begin position="324"/>
        <end position="573"/>
    </location>
</feature>
<dbReference type="PROSITE" id="PS50893">
    <property type="entry name" value="ABC_TRANSPORTER_2"/>
    <property type="match status" value="1"/>
</dbReference>
<dbReference type="PANTHER" id="PTHR43394:SF1">
    <property type="entry name" value="ATP-BINDING CASSETTE SUB-FAMILY B MEMBER 10, MITOCHONDRIAL"/>
    <property type="match status" value="1"/>
</dbReference>
<keyword evidence="8" id="KW-0067">ATP-binding</keyword>
<dbReference type="PANTHER" id="PTHR43394">
    <property type="entry name" value="ATP-DEPENDENT PERMEASE MDL1, MITOCHONDRIAL"/>
    <property type="match status" value="1"/>
</dbReference>
<sequence>MQIQDLPYPDPGVPDARSGPRFLWWLWRNQLGGQLKSLAWGLLHFVSVSALPFCVGLAVQAAVDGSGTRLALTGALMLLCGIGVAVGDTFLHRTAVTNWITAAARVQQLLARKAARLGSALTRRVAAGEVVSVSTGDVEKIGWFVEALSRFTAAALTVVVVGAGLVVYQPALGVVVAVGLPVVALAVLPLLPRATRRADVQREKAGRATELASDTVAGLRVLRGIGGEELFLDRYRRASQEVRHAAVRSARMWSLISAVQVLLPGLLLIAVVWHGIGLARQGRITVGELVTVYSAVMVLNYPLRHFEEIAMAYSFSRPSARRAARVLSLERSTATDGIREAVAPGGDLHDPVTGLLAPAGRLTAVVCGDPDAAGRLAERLGGHPTEPDRSVLLGGVPLDELPLDSARTAVLVQDKEPVLLSGTLRELLDVPSSGAVRAADALAAAQCEDVLDALVQGSLDAADPMDARITERGRSLSGGQRQRLALARSLITDPEVLVLDEPTSAVDSHTEARIADGLRRLRSGRTTVVFTSSPLLLDRADRVALVHEGEVVAVGEHRELVDAEPRYRAVVTRETDEELAAADEGMLLDALQELEEIEESA</sequence>
<dbReference type="InterPro" id="IPR017871">
    <property type="entry name" value="ABC_transporter-like_CS"/>
</dbReference>
<evidence type="ECO:0000313" key="9">
    <source>
        <dbReference type="Proteomes" id="UP000621386"/>
    </source>
</evidence>
<evidence type="ECO:0000256" key="2">
    <source>
        <dbReference type="ARBA" id="ARBA00022692"/>
    </source>
</evidence>
<evidence type="ECO:0000256" key="1">
    <source>
        <dbReference type="ARBA" id="ARBA00004651"/>
    </source>
</evidence>
<dbReference type="SUPFAM" id="SSF52540">
    <property type="entry name" value="P-loop containing nucleoside triphosphate hydrolases"/>
    <property type="match status" value="1"/>
</dbReference>
<evidence type="ECO:0000259" key="7">
    <source>
        <dbReference type="PROSITE" id="PS50929"/>
    </source>
</evidence>
<protein>
    <submittedName>
        <fullName evidence="8">ABC transporter ATP-binding protein</fullName>
    </submittedName>
</protein>
<dbReference type="SUPFAM" id="SSF90123">
    <property type="entry name" value="ABC transporter transmembrane region"/>
    <property type="match status" value="1"/>
</dbReference>
<evidence type="ECO:0000256" key="3">
    <source>
        <dbReference type="ARBA" id="ARBA00022989"/>
    </source>
</evidence>
<dbReference type="Gene3D" id="3.40.50.300">
    <property type="entry name" value="P-loop containing nucleotide triphosphate hydrolases"/>
    <property type="match status" value="1"/>
</dbReference>
<dbReference type="PROSITE" id="PS00211">
    <property type="entry name" value="ABC_TRANSPORTER_1"/>
    <property type="match status" value="1"/>
</dbReference>
<feature type="transmembrane region" description="Helical" evidence="5">
    <location>
        <begin position="38"/>
        <end position="59"/>
    </location>
</feature>
<comment type="caution">
    <text evidence="8">The sequence shown here is derived from an EMBL/GenBank/DDBJ whole genome shotgun (WGS) entry which is preliminary data.</text>
</comment>
<feature type="transmembrane region" description="Helical" evidence="5">
    <location>
        <begin position="71"/>
        <end position="91"/>
    </location>
</feature>
<dbReference type="GO" id="GO:0005524">
    <property type="term" value="F:ATP binding"/>
    <property type="evidence" value="ECO:0007669"/>
    <property type="project" value="UniProtKB-KW"/>
</dbReference>
<dbReference type="InterPro" id="IPR011527">
    <property type="entry name" value="ABC1_TM_dom"/>
</dbReference>
<accession>A0ABS1P3Z7</accession>
<evidence type="ECO:0000313" key="8">
    <source>
        <dbReference type="EMBL" id="MBL1106765.1"/>
    </source>
</evidence>
<dbReference type="InterPro" id="IPR003439">
    <property type="entry name" value="ABC_transporter-like_ATP-bd"/>
</dbReference>
<comment type="subcellular location">
    <subcellularLocation>
        <location evidence="1">Cell membrane</location>
        <topology evidence="1">Multi-pass membrane protein</topology>
    </subcellularLocation>
</comment>
<feature type="transmembrane region" description="Helical" evidence="5">
    <location>
        <begin position="147"/>
        <end position="168"/>
    </location>
</feature>